<keyword evidence="2" id="KW-0812">Transmembrane</keyword>
<evidence type="ECO:0000313" key="4">
    <source>
        <dbReference type="Proteomes" id="UP001278500"/>
    </source>
</evidence>
<evidence type="ECO:0000256" key="2">
    <source>
        <dbReference type="SAM" id="Phobius"/>
    </source>
</evidence>
<evidence type="ECO:0000313" key="3">
    <source>
        <dbReference type="EMBL" id="KAK3354282.1"/>
    </source>
</evidence>
<dbReference type="AlphaFoldDB" id="A0AAE0JMM6"/>
<dbReference type="EMBL" id="JAUEPP010000001">
    <property type="protein sequence ID" value="KAK3354282.1"/>
    <property type="molecule type" value="Genomic_DNA"/>
</dbReference>
<dbReference type="GeneID" id="87868453"/>
<accession>A0AAE0JMM6</accession>
<name>A0AAE0JMM6_9PEZI</name>
<reference evidence="3" key="1">
    <citation type="journal article" date="2023" name="Mol. Phylogenet. Evol.">
        <title>Genome-scale phylogeny and comparative genomics of the fungal order Sordariales.</title>
        <authorList>
            <person name="Hensen N."/>
            <person name="Bonometti L."/>
            <person name="Westerberg I."/>
            <person name="Brannstrom I.O."/>
            <person name="Guillou S."/>
            <person name="Cros-Aarteil S."/>
            <person name="Calhoun S."/>
            <person name="Haridas S."/>
            <person name="Kuo A."/>
            <person name="Mondo S."/>
            <person name="Pangilinan J."/>
            <person name="Riley R."/>
            <person name="LaButti K."/>
            <person name="Andreopoulos B."/>
            <person name="Lipzen A."/>
            <person name="Chen C."/>
            <person name="Yan M."/>
            <person name="Daum C."/>
            <person name="Ng V."/>
            <person name="Clum A."/>
            <person name="Steindorff A."/>
            <person name="Ohm R.A."/>
            <person name="Martin F."/>
            <person name="Silar P."/>
            <person name="Natvig D.O."/>
            <person name="Lalanne C."/>
            <person name="Gautier V."/>
            <person name="Ament-Velasquez S.L."/>
            <person name="Kruys A."/>
            <person name="Hutchinson M.I."/>
            <person name="Powell A.J."/>
            <person name="Barry K."/>
            <person name="Miller A.N."/>
            <person name="Grigoriev I.V."/>
            <person name="Debuchy R."/>
            <person name="Gladieux P."/>
            <person name="Hiltunen Thoren M."/>
            <person name="Johannesson H."/>
        </authorList>
    </citation>
    <scope>NUCLEOTIDE SEQUENCE</scope>
    <source>
        <strain evidence="3">CBS 560.94</strain>
    </source>
</reference>
<keyword evidence="2" id="KW-0472">Membrane</keyword>
<reference evidence="3" key="2">
    <citation type="submission" date="2023-06" db="EMBL/GenBank/DDBJ databases">
        <authorList>
            <consortium name="Lawrence Berkeley National Laboratory"/>
            <person name="Haridas S."/>
            <person name="Hensen N."/>
            <person name="Bonometti L."/>
            <person name="Westerberg I."/>
            <person name="Brannstrom I.O."/>
            <person name="Guillou S."/>
            <person name="Cros-Aarteil S."/>
            <person name="Calhoun S."/>
            <person name="Kuo A."/>
            <person name="Mondo S."/>
            <person name="Pangilinan J."/>
            <person name="Riley R."/>
            <person name="Labutti K."/>
            <person name="Andreopoulos B."/>
            <person name="Lipzen A."/>
            <person name="Chen C."/>
            <person name="Yanf M."/>
            <person name="Daum C."/>
            <person name="Ng V."/>
            <person name="Clum A."/>
            <person name="Steindorff A."/>
            <person name="Ohm R."/>
            <person name="Martin F."/>
            <person name="Silar P."/>
            <person name="Natvig D."/>
            <person name="Lalanne C."/>
            <person name="Gautier V."/>
            <person name="Ament-Velasquez S.L."/>
            <person name="Kruys A."/>
            <person name="Hutchinson M.I."/>
            <person name="Powell A.J."/>
            <person name="Barry K."/>
            <person name="Miller A.N."/>
            <person name="Grigoriev I.V."/>
            <person name="Debuchy R."/>
            <person name="Gladieux P."/>
            <person name="Thoren M.H."/>
            <person name="Johannesson H."/>
        </authorList>
    </citation>
    <scope>NUCLEOTIDE SEQUENCE</scope>
    <source>
        <strain evidence="3">CBS 560.94</strain>
    </source>
</reference>
<organism evidence="3 4">
    <name type="scientific">Neurospora tetraspora</name>
    <dbReference type="NCBI Taxonomy" id="94610"/>
    <lineage>
        <taxon>Eukaryota</taxon>
        <taxon>Fungi</taxon>
        <taxon>Dikarya</taxon>
        <taxon>Ascomycota</taxon>
        <taxon>Pezizomycotina</taxon>
        <taxon>Sordariomycetes</taxon>
        <taxon>Sordariomycetidae</taxon>
        <taxon>Sordariales</taxon>
        <taxon>Sordariaceae</taxon>
        <taxon>Neurospora</taxon>
    </lineage>
</organism>
<proteinExistence type="predicted"/>
<sequence>MLVRPPPLFGATIGILPPCFPRSVLVTKTTISAKTAATKVLGSPVNVVAAYHMRGPSQLRWQSQLLCRSMEALPQAQKITPVAAPVRLSGRKSSLVMRLVAIRLASTESPAAQKKQGGVVQASNGEQTQAQTQGQAQLPPTAANGVPQLKAPKLEYPERLLIYNAGKGKIIFIALLKLTTVLIFSAFGLFVAPAYIVNGSPLAGVAIFTCGLTPLLFLAHSSRPFVAQIHLTKLPPYARLSSDVLLRFARSLPPQSASRLEFVTMSLIGKPRVSSVSVADLKPVSSLPSFKNGWLKRVNFVRVDPQPTTPSTATTTATTTTTTTTTTTNPKTNNKKLSSTQWKIQQLQTQQQQLKEKKQQGWKQRIFSWARFKSVKEFYVTDVPQKTAEKRGVKEARVWEEIRGLIEKRAVREAERRMGGR</sequence>
<dbReference type="Proteomes" id="UP001278500">
    <property type="component" value="Unassembled WGS sequence"/>
</dbReference>
<feature type="region of interest" description="Disordered" evidence="1">
    <location>
        <begin position="305"/>
        <end position="337"/>
    </location>
</feature>
<feature type="compositionally biased region" description="Low complexity" evidence="1">
    <location>
        <begin position="127"/>
        <end position="142"/>
    </location>
</feature>
<evidence type="ECO:0000256" key="1">
    <source>
        <dbReference type="SAM" id="MobiDB-lite"/>
    </source>
</evidence>
<dbReference type="RefSeq" id="XP_062685660.1">
    <property type="nucleotide sequence ID" value="XM_062831299.1"/>
</dbReference>
<gene>
    <name evidence="3" type="ORF">B0H65DRAFT_7052</name>
</gene>
<protein>
    <submittedName>
        <fullName evidence="3">Uncharacterized protein</fullName>
    </submittedName>
</protein>
<feature type="compositionally biased region" description="Low complexity" evidence="1">
    <location>
        <begin position="309"/>
        <end position="337"/>
    </location>
</feature>
<comment type="caution">
    <text evidence="3">The sequence shown here is derived from an EMBL/GenBank/DDBJ whole genome shotgun (WGS) entry which is preliminary data.</text>
</comment>
<feature type="region of interest" description="Disordered" evidence="1">
    <location>
        <begin position="113"/>
        <end position="142"/>
    </location>
</feature>
<feature type="transmembrane region" description="Helical" evidence="2">
    <location>
        <begin position="202"/>
        <end position="219"/>
    </location>
</feature>
<keyword evidence="4" id="KW-1185">Reference proteome</keyword>
<keyword evidence="2" id="KW-1133">Transmembrane helix</keyword>
<feature type="transmembrane region" description="Helical" evidence="2">
    <location>
        <begin position="170"/>
        <end position="196"/>
    </location>
</feature>